<evidence type="ECO:0000313" key="1">
    <source>
        <dbReference type="EMBL" id="KAI2391225.1"/>
    </source>
</evidence>
<organism evidence="1">
    <name type="scientific">Ophidiomyces ophidiicola</name>
    <dbReference type="NCBI Taxonomy" id="1387563"/>
    <lineage>
        <taxon>Eukaryota</taxon>
        <taxon>Fungi</taxon>
        <taxon>Dikarya</taxon>
        <taxon>Ascomycota</taxon>
        <taxon>Pezizomycotina</taxon>
        <taxon>Eurotiomycetes</taxon>
        <taxon>Eurotiomycetidae</taxon>
        <taxon>Onygenales</taxon>
        <taxon>Onygenaceae</taxon>
        <taxon>Ophidiomyces</taxon>
    </lineage>
</organism>
<protein>
    <submittedName>
        <fullName evidence="1">Uncharacterized protein</fullName>
    </submittedName>
</protein>
<accession>A0ACB8V2Z4</accession>
<reference evidence="1" key="1">
    <citation type="journal article" date="2022" name="bioRxiv">
        <title>Population genetic analysis of Ophidiomyces ophidiicola, the causative agent of snake fungal disease, indicates recent introductions to the USA.</title>
        <authorList>
            <person name="Ladner J.T."/>
            <person name="Palmer J.M."/>
            <person name="Ettinger C.L."/>
            <person name="Stajich J.E."/>
            <person name="Farrell T.M."/>
            <person name="Glorioso B.M."/>
            <person name="Lawson B."/>
            <person name="Price S.J."/>
            <person name="Stengle A.G."/>
            <person name="Grear D.A."/>
            <person name="Lorch J.M."/>
        </authorList>
    </citation>
    <scope>NUCLEOTIDE SEQUENCE</scope>
    <source>
        <strain evidence="1">NWHC 24266-5</strain>
    </source>
</reference>
<comment type="caution">
    <text evidence="1">The sequence shown here is derived from an EMBL/GenBank/DDBJ whole genome shotgun (WGS) entry which is preliminary data.</text>
</comment>
<proteinExistence type="predicted"/>
<dbReference type="EMBL" id="JALBCA010000013">
    <property type="protein sequence ID" value="KAI2391225.1"/>
    <property type="molecule type" value="Genomic_DNA"/>
</dbReference>
<gene>
    <name evidence="1" type="ORF">LOY88_001299</name>
</gene>
<sequence length="1125" mass="127502">MPLKIPGKLDLFPRSRRPLRSKAVCQSQSVSTPPTNTQAPNASVYPFEAVKHRLEEKYKETIQSLVADGVDLTPEAIVHLLHSRRETCWKANWTIQCGGHTIQLSHVADQVLDCLDKFKAVGDIAVNANPLFAGLPWAFVRFVLQAALSDREQMEAIFRGLNRILYVSYRCQLYERYYLLSHGPSDASSELQSAITDLYDLIFRFLASAVRTYNKSSLQRVGSALWGSISVLGFDDECKDLEMRAEHAAQNCERHLNSIERDECSKFRNLLRDLPKLKDLKDSLDHVDLIVTNIWVRAEQQDIRDVLKWVSAIPYEDHHAAACKNRTPNTGCWLFEDKRYQAWQLSNQPAIMWLHGIRKLYHSSLKNKIDVLQAGAGKTKLTSRVIDRFLGMFRQDYGVAYFYCNRYESSRRDPTKILQSLVKQLARSPQGDAIQQPLLDVYRKKERTGWASEQLSLEESEDIILRLLEAYSQTILIIDALDESYEQGRMDLIKSFINIVSKSRNVKFFISSRCDDDIKRQLEFNGNIGIEATDNQDDISKFVKERIEAYQGRPITEQLKTEISSILLEKSLGMFQWAALQIEQILQLRLEKDIRNRLGQLPKGLKGAYDELWDKIQIAEGSKPEIAFRAFKWVLRSYSPLTPEALTTFISRSPHDGRVQHSDLDIDFILDACCNLLVVDSTQKVCRFSHLSVQEYLENHQPSENGSMQAEIAIVTIKYLLDNDTDFDILNPLSAADSLHYAAKFWPLHAREALDVTRNDQLVTLMNCIFSSESSKAYGNWLRLYNPDLKWPSPYTLKFPSPLYYSSLLGLQVCTEKLFRSGAQVLKEGKLGNTMVAVASYCHPKITRDMLKQLKAIKQDYICDIMTNIDGYVSETIVSLLDLGLLCCGTKKEGQTRVLCEEYLSAAAKNRKYGAEILALLLENQEEQALITENVVLTAAANGGCGDRIIALFLNSRQDITFATENFLEKVVENSECGGNILSLLDVEIPATEKIMKAAAQNWNWGDKIMKVLIENQKTKLLVTESVVEAAAANPFLGDKIIALLLEKHETEIPTTEAVLRAAAANPRYSQAITTLLLTNRKTRVIIPDSLFEDLAIIVKPRIMALLKQYKATEPAIGTEVLRTP</sequence>
<name>A0ACB8V2Z4_9EURO</name>